<dbReference type="PANTHER" id="PTHR34488">
    <property type="entry name" value="SI:CH211-245H14.1-RELATED"/>
    <property type="match status" value="1"/>
</dbReference>
<evidence type="ECO:0000313" key="2">
    <source>
        <dbReference type="Proteomes" id="UP000694546"/>
    </source>
</evidence>
<evidence type="ECO:0000313" key="1">
    <source>
        <dbReference type="Ensembl" id="ENSGMOP00000034126.1"/>
    </source>
</evidence>
<accession>A0A8C5ALL4</accession>
<sequence>MNGLKLNADNELVKKLKNKGHTEVMSSDRCDFILAFCPISTRPGIDIQETMEMCQVRTKKPVILVVLHHTHDREKNVSPQRVDPSQPFKDKIVLSVACLFYEGKLLKCKHNSKEINKVIDHLSRPIPKC</sequence>
<reference evidence="1" key="2">
    <citation type="submission" date="2025-09" db="UniProtKB">
        <authorList>
            <consortium name="Ensembl"/>
        </authorList>
    </citation>
    <scope>IDENTIFICATION</scope>
</reference>
<protein>
    <submittedName>
        <fullName evidence="1">Uncharacterized protein</fullName>
    </submittedName>
</protein>
<keyword evidence="2" id="KW-1185">Reference proteome</keyword>
<dbReference type="Ensembl" id="ENSGMOT00000030519.1">
    <property type="protein sequence ID" value="ENSGMOP00000034126.1"/>
    <property type="gene ID" value="ENSGMOG00000031612.1"/>
</dbReference>
<name>A0A8C5ALL4_GADMO</name>
<dbReference type="GeneTree" id="ENSGT01110000267317"/>
<dbReference type="OMA" id="ESKWLYL"/>
<reference evidence="1" key="1">
    <citation type="submission" date="2025-08" db="UniProtKB">
        <authorList>
            <consortium name="Ensembl"/>
        </authorList>
    </citation>
    <scope>IDENTIFICATION</scope>
</reference>
<proteinExistence type="predicted"/>
<organism evidence="1 2">
    <name type="scientific">Gadus morhua</name>
    <name type="common">Atlantic cod</name>
    <dbReference type="NCBI Taxonomy" id="8049"/>
    <lineage>
        <taxon>Eukaryota</taxon>
        <taxon>Metazoa</taxon>
        <taxon>Chordata</taxon>
        <taxon>Craniata</taxon>
        <taxon>Vertebrata</taxon>
        <taxon>Euteleostomi</taxon>
        <taxon>Actinopterygii</taxon>
        <taxon>Neopterygii</taxon>
        <taxon>Teleostei</taxon>
        <taxon>Neoteleostei</taxon>
        <taxon>Acanthomorphata</taxon>
        <taxon>Zeiogadaria</taxon>
        <taxon>Gadariae</taxon>
        <taxon>Gadiformes</taxon>
        <taxon>Gadoidei</taxon>
        <taxon>Gadidae</taxon>
        <taxon>Gadus</taxon>
    </lineage>
</organism>
<dbReference type="PANTHER" id="PTHR34488:SF1">
    <property type="entry name" value="SI:CH211-245H14.1-RELATED"/>
    <property type="match status" value="1"/>
</dbReference>
<dbReference type="AlphaFoldDB" id="A0A8C5ALL4"/>
<dbReference type="Proteomes" id="UP000694546">
    <property type="component" value="Chromosome 21"/>
</dbReference>